<evidence type="ECO:0000313" key="1">
    <source>
        <dbReference type="EMBL" id="KZM72195.1"/>
    </source>
</evidence>
<dbReference type="Proteomes" id="UP000076512">
    <property type="component" value="Unassembled WGS sequence"/>
</dbReference>
<comment type="caution">
    <text evidence="1">The sequence shown here is derived from an EMBL/GenBank/DDBJ whole genome shotgun (WGS) entry which is preliminary data.</text>
</comment>
<dbReference type="InterPro" id="IPR020109">
    <property type="entry name" value="Holin_r1t"/>
</dbReference>
<protein>
    <recommendedName>
        <fullName evidence="3">Holin</fullName>
    </recommendedName>
</protein>
<dbReference type="OrthoDB" id="9953127at2"/>
<proteinExistence type="predicted"/>
<reference evidence="1 2" key="1">
    <citation type="submission" date="2016-04" db="EMBL/GenBank/DDBJ databases">
        <authorList>
            <person name="Evans L.H."/>
            <person name="Alamgir A."/>
            <person name="Owens N."/>
            <person name="Weber N.D."/>
            <person name="Virtaneva K."/>
            <person name="Barbian K."/>
            <person name="Babar A."/>
            <person name="Rosenke K."/>
        </authorList>
    </citation>
    <scope>NUCLEOTIDE SEQUENCE [LARGE SCALE GENOMIC DNA]</scope>
    <source>
        <strain evidence="1 2">IFM 0406</strain>
    </source>
</reference>
<dbReference type="RefSeq" id="WP_067592536.1">
    <property type="nucleotide sequence ID" value="NZ_JABMCZ010000001.1"/>
</dbReference>
<dbReference type="STRING" id="455432.AWN90_36575"/>
<keyword evidence="2" id="KW-1185">Reference proteome</keyword>
<dbReference type="AlphaFoldDB" id="A0A164LAM0"/>
<accession>A0A164LAM0</accession>
<sequence length="69" mass="7079">MADVFTRDGLLDVGKRAVKTFAQSLAGSLVVFTGVLDADWTASVSAAGLAALISLLTNVAGDQLADKVR</sequence>
<gene>
    <name evidence="1" type="ORF">AWN90_36575</name>
</gene>
<evidence type="ECO:0008006" key="3">
    <source>
        <dbReference type="Google" id="ProtNLM"/>
    </source>
</evidence>
<dbReference type="EMBL" id="LWGR01000009">
    <property type="protein sequence ID" value="KZM72195.1"/>
    <property type="molecule type" value="Genomic_DNA"/>
</dbReference>
<organism evidence="1 2">
    <name type="scientific">Nocardia terpenica</name>
    <dbReference type="NCBI Taxonomy" id="455432"/>
    <lineage>
        <taxon>Bacteria</taxon>
        <taxon>Bacillati</taxon>
        <taxon>Actinomycetota</taxon>
        <taxon>Actinomycetes</taxon>
        <taxon>Mycobacteriales</taxon>
        <taxon>Nocardiaceae</taxon>
        <taxon>Nocardia</taxon>
    </lineage>
</organism>
<dbReference type="Pfam" id="PF16945">
    <property type="entry name" value="Phage_r1t_holin"/>
    <property type="match status" value="1"/>
</dbReference>
<evidence type="ECO:0000313" key="2">
    <source>
        <dbReference type="Proteomes" id="UP000076512"/>
    </source>
</evidence>
<name>A0A164LAM0_9NOCA</name>